<keyword evidence="6" id="KW-1185">Reference proteome</keyword>
<protein>
    <submittedName>
        <fullName evidence="5">Class C sortase</fullName>
    </submittedName>
</protein>
<feature type="active site" description="Acyl-thioester intermediate" evidence="2">
    <location>
        <position position="237"/>
    </location>
</feature>
<dbReference type="NCBIfam" id="TIGR01076">
    <property type="entry name" value="sortase_fam"/>
    <property type="match status" value="1"/>
</dbReference>
<name>A0A2N6T6Q9_9CORY</name>
<dbReference type="Gene3D" id="2.40.260.10">
    <property type="entry name" value="Sortase"/>
    <property type="match status" value="1"/>
</dbReference>
<evidence type="ECO:0000256" key="2">
    <source>
        <dbReference type="PIRSR" id="PIRSR605754-1"/>
    </source>
</evidence>
<dbReference type="InterPro" id="IPR005754">
    <property type="entry name" value="Sortase"/>
</dbReference>
<dbReference type="AlphaFoldDB" id="A0A2N6T6Q9"/>
<dbReference type="SUPFAM" id="SSF63817">
    <property type="entry name" value="Sortase"/>
    <property type="match status" value="1"/>
</dbReference>
<dbReference type="InterPro" id="IPR042002">
    <property type="entry name" value="Sortase_C"/>
</dbReference>
<reference evidence="5 6" key="1">
    <citation type="submission" date="2017-09" db="EMBL/GenBank/DDBJ databases">
        <title>Bacterial strain isolated from the female urinary microbiota.</title>
        <authorList>
            <person name="Thomas-White K."/>
            <person name="Kumar N."/>
            <person name="Forster S."/>
            <person name="Putonti C."/>
            <person name="Lawley T."/>
            <person name="Wolfe A.J."/>
        </authorList>
    </citation>
    <scope>NUCLEOTIDE SEQUENCE [LARGE SCALE GENOMIC DNA]</scope>
    <source>
        <strain evidence="5 6">UMB0792</strain>
    </source>
</reference>
<dbReference type="RefSeq" id="WP_102723490.1">
    <property type="nucleotide sequence ID" value="NZ_PNHG01000003.1"/>
</dbReference>
<dbReference type="CDD" id="cd05827">
    <property type="entry name" value="Sortase_C"/>
    <property type="match status" value="1"/>
</dbReference>
<evidence type="ECO:0000256" key="3">
    <source>
        <dbReference type="SAM" id="MobiDB-lite"/>
    </source>
</evidence>
<feature type="region of interest" description="Disordered" evidence="3">
    <location>
        <begin position="304"/>
        <end position="333"/>
    </location>
</feature>
<feature type="region of interest" description="Disordered" evidence="3">
    <location>
        <begin position="1"/>
        <end position="20"/>
    </location>
</feature>
<proteinExistence type="predicted"/>
<comment type="caution">
    <text evidence="5">The sequence shown here is derived from an EMBL/GenBank/DDBJ whole genome shotgun (WGS) entry which is preliminary data.</text>
</comment>
<evidence type="ECO:0000256" key="1">
    <source>
        <dbReference type="ARBA" id="ARBA00022801"/>
    </source>
</evidence>
<feature type="active site" description="Proton donor/acceptor" evidence="2">
    <location>
        <position position="175"/>
    </location>
</feature>
<feature type="transmembrane region" description="Helical" evidence="4">
    <location>
        <begin position="29"/>
        <end position="48"/>
    </location>
</feature>
<sequence>MSSLVPVDTDPTEGGAVKNAAKPDGTRRVLMPLLVMLLGLAVLLYPVVSTQWNNWLQQRSVNEYNSELLYSEETDPEAMERALESARLYNEEHTDGPVLDPWLARISQDNAEYQDYLKELSDYPAMSQVAIPSIKSNMPVYHGTDEEVLQKGIGHLFGSALPTGGEGNHTVLTGHTGLTNATLWDNLIDVKEGDAVYLNTYGHKMKYQVHNIEIVLPGETDSLKAQADEDLLTLITCTPYGINTHRLLVHAHRVPMDPAEADVFEETNKLMQWWMWLVLAIAVLAIIGIIWWLRKQRRSARGESLVAADGSAEEQVDEATAPIDAEGEDENEN</sequence>
<dbReference type="GO" id="GO:0016787">
    <property type="term" value="F:hydrolase activity"/>
    <property type="evidence" value="ECO:0007669"/>
    <property type="project" value="UniProtKB-KW"/>
</dbReference>
<organism evidence="5 6">
    <name type="scientific">Corynebacterium tuscaniense</name>
    <dbReference type="NCBI Taxonomy" id="302449"/>
    <lineage>
        <taxon>Bacteria</taxon>
        <taxon>Bacillati</taxon>
        <taxon>Actinomycetota</taxon>
        <taxon>Actinomycetes</taxon>
        <taxon>Mycobacteriales</taxon>
        <taxon>Corynebacteriaceae</taxon>
        <taxon>Corynebacterium</taxon>
    </lineage>
</organism>
<dbReference type="EMBL" id="PNHG01000003">
    <property type="protein sequence ID" value="PMC64992.1"/>
    <property type="molecule type" value="Genomic_DNA"/>
</dbReference>
<keyword evidence="4" id="KW-0472">Membrane</keyword>
<dbReference type="Pfam" id="PF04203">
    <property type="entry name" value="Sortase"/>
    <property type="match status" value="1"/>
</dbReference>
<evidence type="ECO:0000313" key="5">
    <source>
        <dbReference type="EMBL" id="PMC64992.1"/>
    </source>
</evidence>
<keyword evidence="4" id="KW-0812">Transmembrane</keyword>
<dbReference type="Proteomes" id="UP000235836">
    <property type="component" value="Unassembled WGS sequence"/>
</dbReference>
<keyword evidence="4" id="KW-1133">Transmembrane helix</keyword>
<evidence type="ECO:0000256" key="4">
    <source>
        <dbReference type="SAM" id="Phobius"/>
    </source>
</evidence>
<accession>A0A2N6T6Q9</accession>
<feature type="transmembrane region" description="Helical" evidence="4">
    <location>
        <begin position="273"/>
        <end position="293"/>
    </location>
</feature>
<keyword evidence="1" id="KW-0378">Hydrolase</keyword>
<dbReference type="NCBIfam" id="NF033745">
    <property type="entry name" value="class_C_sortase"/>
    <property type="match status" value="1"/>
</dbReference>
<dbReference type="InterPro" id="IPR023365">
    <property type="entry name" value="Sortase_dom-sf"/>
</dbReference>
<evidence type="ECO:0000313" key="6">
    <source>
        <dbReference type="Proteomes" id="UP000235836"/>
    </source>
</evidence>
<gene>
    <name evidence="5" type="ORF">CJ203_02975</name>
</gene>